<protein>
    <recommendedName>
        <fullName evidence="2">Phosphatidic acid phosphatase type 2/haloperoxidase domain-containing protein</fullName>
    </recommendedName>
</protein>
<gene>
    <name evidence="3" type="ORF">A2738_00275</name>
</gene>
<evidence type="ECO:0000313" key="3">
    <source>
        <dbReference type="EMBL" id="OGI68731.1"/>
    </source>
</evidence>
<dbReference type="Proteomes" id="UP000178235">
    <property type="component" value="Unassembled WGS sequence"/>
</dbReference>
<keyword evidence="1" id="KW-1133">Transmembrane helix</keyword>
<sequence length="166" mass="18897">MNNTIFFFFYNLAYKSDFFDNLVTFFAVYFLYVVIALAFLFLFRRFNWKEIILLCISGGSAWIVAKILKILIHTPRPFDAFTEMQSLFAETGYAFPSGHTMVASAIAFAIFFTNKKAGYVFMFFALIIGLSRIIAGVHFPIDILGGFVLGAFIAVLLNRVLNLKFN</sequence>
<feature type="transmembrane region" description="Helical" evidence="1">
    <location>
        <begin position="143"/>
        <end position="161"/>
    </location>
</feature>
<dbReference type="Gene3D" id="1.20.144.10">
    <property type="entry name" value="Phosphatidic acid phosphatase type 2/haloperoxidase"/>
    <property type="match status" value="1"/>
</dbReference>
<feature type="transmembrane region" description="Helical" evidence="1">
    <location>
        <begin position="22"/>
        <end position="44"/>
    </location>
</feature>
<evidence type="ECO:0000313" key="4">
    <source>
        <dbReference type="Proteomes" id="UP000178235"/>
    </source>
</evidence>
<keyword evidence="1" id="KW-0472">Membrane</keyword>
<dbReference type="SUPFAM" id="SSF48317">
    <property type="entry name" value="Acid phosphatase/Vanadium-dependent haloperoxidase"/>
    <property type="match status" value="1"/>
</dbReference>
<evidence type="ECO:0000256" key="1">
    <source>
        <dbReference type="SAM" id="Phobius"/>
    </source>
</evidence>
<feature type="domain" description="Phosphatidic acid phosphatase type 2/haloperoxidase" evidence="2">
    <location>
        <begin position="51"/>
        <end position="158"/>
    </location>
</feature>
<accession>A0A1F6VGF2</accession>
<reference evidence="3 4" key="1">
    <citation type="journal article" date="2016" name="Nat. Commun.">
        <title>Thousands of microbial genomes shed light on interconnected biogeochemical processes in an aquifer system.</title>
        <authorList>
            <person name="Anantharaman K."/>
            <person name="Brown C.T."/>
            <person name="Hug L.A."/>
            <person name="Sharon I."/>
            <person name="Castelle C.J."/>
            <person name="Probst A.J."/>
            <person name="Thomas B.C."/>
            <person name="Singh A."/>
            <person name="Wilkins M.J."/>
            <person name="Karaoz U."/>
            <person name="Brodie E.L."/>
            <person name="Williams K.H."/>
            <person name="Hubbard S.S."/>
            <person name="Banfield J.F."/>
        </authorList>
    </citation>
    <scope>NUCLEOTIDE SEQUENCE [LARGE SCALE GENOMIC DNA]</scope>
</reference>
<dbReference type="EMBL" id="MFTS01000001">
    <property type="protein sequence ID" value="OGI68731.1"/>
    <property type="molecule type" value="Genomic_DNA"/>
</dbReference>
<comment type="caution">
    <text evidence="3">The sequence shown here is derived from an EMBL/GenBank/DDBJ whole genome shotgun (WGS) entry which is preliminary data.</text>
</comment>
<dbReference type="SMART" id="SM00014">
    <property type="entry name" value="acidPPc"/>
    <property type="match status" value="1"/>
</dbReference>
<feature type="transmembrane region" description="Helical" evidence="1">
    <location>
        <begin position="119"/>
        <end position="137"/>
    </location>
</feature>
<name>A0A1F6VGF2_9BACT</name>
<evidence type="ECO:0000259" key="2">
    <source>
        <dbReference type="SMART" id="SM00014"/>
    </source>
</evidence>
<proteinExistence type="predicted"/>
<feature type="transmembrane region" description="Helical" evidence="1">
    <location>
        <begin position="51"/>
        <end position="72"/>
    </location>
</feature>
<dbReference type="InterPro" id="IPR000326">
    <property type="entry name" value="PAP2/HPO"/>
</dbReference>
<dbReference type="PANTHER" id="PTHR14969">
    <property type="entry name" value="SPHINGOSINE-1-PHOSPHATE PHOSPHOHYDROLASE"/>
    <property type="match status" value="1"/>
</dbReference>
<dbReference type="PANTHER" id="PTHR14969:SF13">
    <property type="entry name" value="AT30094P"/>
    <property type="match status" value="1"/>
</dbReference>
<organism evidence="3 4">
    <name type="scientific">Candidatus Nomurabacteria bacterium RIFCSPHIGHO2_01_FULL_42_15</name>
    <dbReference type="NCBI Taxonomy" id="1801742"/>
    <lineage>
        <taxon>Bacteria</taxon>
        <taxon>Candidatus Nomuraibacteriota</taxon>
    </lineage>
</organism>
<dbReference type="InterPro" id="IPR036938">
    <property type="entry name" value="PAP2/HPO_sf"/>
</dbReference>
<dbReference type="Pfam" id="PF01569">
    <property type="entry name" value="PAP2"/>
    <property type="match status" value="1"/>
</dbReference>
<keyword evidence="1" id="KW-0812">Transmembrane</keyword>
<feature type="transmembrane region" description="Helical" evidence="1">
    <location>
        <begin position="92"/>
        <end position="112"/>
    </location>
</feature>
<dbReference type="AlphaFoldDB" id="A0A1F6VGF2"/>